<dbReference type="GO" id="GO:0030299">
    <property type="term" value="P:intestinal cholesterol absorption"/>
    <property type="evidence" value="ECO:0007669"/>
    <property type="project" value="TreeGrafter"/>
</dbReference>
<keyword evidence="2" id="KW-0812">Transmembrane</keyword>
<evidence type="ECO:0000256" key="1">
    <source>
        <dbReference type="ARBA" id="ARBA00004141"/>
    </source>
</evidence>
<reference evidence="7 8" key="1">
    <citation type="submission" date="2024-01" db="EMBL/GenBank/DDBJ databases">
        <title>The genome of the rayed Mediterranean limpet Patella caerulea (Linnaeus, 1758).</title>
        <authorList>
            <person name="Anh-Thu Weber A."/>
            <person name="Halstead-Nussloch G."/>
        </authorList>
    </citation>
    <scope>NUCLEOTIDE SEQUENCE [LARGE SCALE GENOMIC DNA]</scope>
    <source>
        <strain evidence="7">AATW-2023a</strain>
        <tissue evidence="7">Whole specimen</tissue>
    </source>
</reference>
<evidence type="ECO:0000259" key="6">
    <source>
        <dbReference type="Pfam" id="PF22314"/>
    </source>
</evidence>
<dbReference type="Pfam" id="PF22314">
    <property type="entry name" value="NPC1_MLD"/>
    <property type="match status" value="1"/>
</dbReference>
<evidence type="ECO:0000313" key="8">
    <source>
        <dbReference type="Proteomes" id="UP001347796"/>
    </source>
</evidence>
<dbReference type="PANTHER" id="PTHR45727">
    <property type="entry name" value="NPC INTRACELLULAR CHOLESTEROL TRANSPORTER 1"/>
    <property type="match status" value="1"/>
</dbReference>
<dbReference type="EMBL" id="JAZGQO010000010">
    <property type="protein sequence ID" value="KAK6177466.1"/>
    <property type="molecule type" value="Genomic_DNA"/>
</dbReference>
<dbReference type="GO" id="GO:0015918">
    <property type="term" value="P:sterol transport"/>
    <property type="evidence" value="ECO:0007669"/>
    <property type="project" value="TreeGrafter"/>
</dbReference>
<evidence type="ECO:0000256" key="3">
    <source>
        <dbReference type="ARBA" id="ARBA00022989"/>
    </source>
</evidence>
<gene>
    <name evidence="7" type="ORF">SNE40_015560</name>
</gene>
<dbReference type="InterPro" id="IPR032190">
    <property type="entry name" value="NPC1_N"/>
</dbReference>
<evidence type="ECO:0000313" key="7">
    <source>
        <dbReference type="EMBL" id="KAK6177466.1"/>
    </source>
</evidence>
<organism evidence="7 8">
    <name type="scientific">Patella caerulea</name>
    <name type="common">Rayed Mediterranean limpet</name>
    <dbReference type="NCBI Taxonomy" id="87958"/>
    <lineage>
        <taxon>Eukaryota</taxon>
        <taxon>Metazoa</taxon>
        <taxon>Spiralia</taxon>
        <taxon>Lophotrochozoa</taxon>
        <taxon>Mollusca</taxon>
        <taxon>Gastropoda</taxon>
        <taxon>Patellogastropoda</taxon>
        <taxon>Patelloidea</taxon>
        <taxon>Patellidae</taxon>
        <taxon>Patella</taxon>
    </lineage>
</organism>
<evidence type="ECO:0000259" key="5">
    <source>
        <dbReference type="Pfam" id="PF16414"/>
    </source>
</evidence>
<dbReference type="PANTHER" id="PTHR45727:SF2">
    <property type="entry name" value="NPC INTRACELLULAR CHOLESTEROL TRANSPORTER 1"/>
    <property type="match status" value="1"/>
</dbReference>
<sequence>MTCDPHQSDFLGVDSNRGSQITAINYTISREFAYGMYNCCRNVLVPSFNKRALSVLCGRAAKYCTPEIWFAYMGSTLNNPSPFGINFNITDDSVPFGNRTLKPLKRPIIPCKSTIHKAVKKMDFTAPDSRVREEKRHFVSHYGPIYRREQVIIRRTGNHSRVKHFFPPPSNDVKYFDPIFDREFMHQVLALQNHIGELTARFNNETVSLDDVCLKPPVLLNECRDPLLHLNNNCSIYSPLQYYQNSHNNLDKIKWDKFHFFQRADYLDHFLLCAGADGGLFFVSDDVLGLSCTGTFGIPIYPWLVFDGITGYGDYNNATAHVLTFVLNNQSSMKDPARVTAWEKEFIDFMKSYRNPNMTISFSSQ</sequence>
<dbReference type="GO" id="GO:0015485">
    <property type="term" value="F:cholesterol binding"/>
    <property type="evidence" value="ECO:0007669"/>
    <property type="project" value="TreeGrafter"/>
</dbReference>
<keyword evidence="4" id="KW-0472">Membrane</keyword>
<dbReference type="InterPro" id="IPR053956">
    <property type="entry name" value="NPC1_MLD"/>
</dbReference>
<keyword evidence="8" id="KW-1185">Reference proteome</keyword>
<feature type="domain" description="Niemann-Pick C1 N-terminal" evidence="5">
    <location>
        <begin position="1"/>
        <end position="116"/>
    </location>
</feature>
<proteinExistence type="predicted"/>
<evidence type="ECO:0000256" key="2">
    <source>
        <dbReference type="ARBA" id="ARBA00022692"/>
    </source>
</evidence>
<comment type="subcellular location">
    <subcellularLocation>
        <location evidence="1">Membrane</location>
        <topology evidence="1">Multi-pass membrane protein</topology>
    </subcellularLocation>
</comment>
<dbReference type="AlphaFoldDB" id="A0AAN8JFY5"/>
<dbReference type="GO" id="GO:0042632">
    <property type="term" value="P:cholesterol homeostasis"/>
    <property type="evidence" value="ECO:0007669"/>
    <property type="project" value="TreeGrafter"/>
</dbReference>
<keyword evidence="3" id="KW-1133">Transmembrane helix</keyword>
<dbReference type="GO" id="GO:0005886">
    <property type="term" value="C:plasma membrane"/>
    <property type="evidence" value="ECO:0007669"/>
    <property type="project" value="TreeGrafter"/>
</dbReference>
<accession>A0AAN8JFY5</accession>
<dbReference type="Pfam" id="PF16414">
    <property type="entry name" value="NPC1_N"/>
    <property type="match status" value="1"/>
</dbReference>
<evidence type="ECO:0000256" key="4">
    <source>
        <dbReference type="ARBA" id="ARBA00023136"/>
    </source>
</evidence>
<comment type="caution">
    <text evidence="7">The sequence shown here is derived from an EMBL/GenBank/DDBJ whole genome shotgun (WGS) entry which is preliminary data.</text>
</comment>
<dbReference type="Proteomes" id="UP001347796">
    <property type="component" value="Unassembled WGS sequence"/>
</dbReference>
<protein>
    <submittedName>
        <fullName evidence="7">Uncharacterized protein</fullName>
    </submittedName>
</protein>
<feature type="domain" description="NPC1 middle luminal" evidence="6">
    <location>
        <begin position="135"/>
        <end position="364"/>
    </location>
</feature>
<name>A0AAN8JFY5_PATCE</name>